<dbReference type="RefSeq" id="WP_182295050.1">
    <property type="nucleotide sequence ID" value="NZ_CP059851.1"/>
</dbReference>
<gene>
    <name evidence="3" type="ORF">H3309_12640</name>
</gene>
<accession>A0A7G5IFR3</accession>
<evidence type="ECO:0000313" key="4">
    <source>
        <dbReference type="Proteomes" id="UP000515292"/>
    </source>
</evidence>
<keyword evidence="4" id="KW-1185">Reference proteome</keyword>
<protein>
    <submittedName>
        <fullName evidence="3">Acyl-CoA thioesterase</fullName>
    </submittedName>
</protein>
<dbReference type="InterPro" id="IPR050563">
    <property type="entry name" value="4-hydroxybenzoyl-CoA_TE"/>
</dbReference>
<dbReference type="InterPro" id="IPR029069">
    <property type="entry name" value="HotDog_dom_sf"/>
</dbReference>
<name>A0A7G5IFR3_9SPHN</name>
<dbReference type="Pfam" id="PF13279">
    <property type="entry name" value="4HBT_2"/>
    <property type="match status" value="1"/>
</dbReference>
<evidence type="ECO:0000313" key="3">
    <source>
        <dbReference type="EMBL" id="QMW22205.1"/>
    </source>
</evidence>
<evidence type="ECO:0000256" key="2">
    <source>
        <dbReference type="ARBA" id="ARBA00022801"/>
    </source>
</evidence>
<dbReference type="SUPFAM" id="SSF54637">
    <property type="entry name" value="Thioesterase/thiol ester dehydrase-isomerase"/>
    <property type="match status" value="1"/>
</dbReference>
<proteinExistence type="inferred from homology"/>
<dbReference type="GO" id="GO:0047617">
    <property type="term" value="F:fatty acyl-CoA hydrolase activity"/>
    <property type="evidence" value="ECO:0007669"/>
    <property type="project" value="TreeGrafter"/>
</dbReference>
<dbReference type="Proteomes" id="UP000515292">
    <property type="component" value="Chromosome"/>
</dbReference>
<dbReference type="PANTHER" id="PTHR31793:SF27">
    <property type="entry name" value="NOVEL THIOESTERASE SUPERFAMILY DOMAIN AND SAPOSIN A-TYPE DOMAIN CONTAINING PROTEIN (0610012H03RIK)"/>
    <property type="match status" value="1"/>
</dbReference>
<organism evidence="3 4">
    <name type="scientific">Sandaracinobacteroides saxicola</name>
    <dbReference type="NCBI Taxonomy" id="2759707"/>
    <lineage>
        <taxon>Bacteria</taxon>
        <taxon>Pseudomonadati</taxon>
        <taxon>Pseudomonadota</taxon>
        <taxon>Alphaproteobacteria</taxon>
        <taxon>Sphingomonadales</taxon>
        <taxon>Sphingosinicellaceae</taxon>
        <taxon>Sandaracinobacteroides</taxon>
    </lineage>
</organism>
<evidence type="ECO:0000256" key="1">
    <source>
        <dbReference type="ARBA" id="ARBA00005953"/>
    </source>
</evidence>
<dbReference type="CDD" id="cd00586">
    <property type="entry name" value="4HBT"/>
    <property type="match status" value="1"/>
</dbReference>
<sequence>MTFTLSLTPTADDIDELGHVNNIVYVRWLQEVGTAHWFAIATREEIDSLLWIVVRHEIDYRRYVMPGETLTAETWVGVQTGAKFDRHVTLTGADGLLRAEAKTTWALLEKESLRPMRVPKGLVTRFRGEG</sequence>
<keyword evidence="2" id="KW-0378">Hydrolase</keyword>
<dbReference type="AlphaFoldDB" id="A0A7G5IFR3"/>
<dbReference type="PANTHER" id="PTHR31793">
    <property type="entry name" value="4-HYDROXYBENZOYL-COA THIOESTERASE FAMILY MEMBER"/>
    <property type="match status" value="1"/>
</dbReference>
<dbReference type="Gene3D" id="3.10.129.10">
    <property type="entry name" value="Hotdog Thioesterase"/>
    <property type="match status" value="1"/>
</dbReference>
<reference evidence="3 4" key="1">
    <citation type="submission" date="2020-07" db="EMBL/GenBank/DDBJ databases">
        <title>Complete genome sequence for Sandaracinobacter sp. M6.</title>
        <authorList>
            <person name="Tang Y."/>
            <person name="Liu Q."/>
            <person name="Guo Z."/>
            <person name="Lei P."/>
            <person name="Huang B."/>
        </authorList>
    </citation>
    <scope>NUCLEOTIDE SEQUENCE [LARGE SCALE GENOMIC DNA]</scope>
    <source>
        <strain evidence="3 4">M6</strain>
    </source>
</reference>
<dbReference type="KEGG" id="sand:H3309_12640"/>
<dbReference type="EMBL" id="CP059851">
    <property type="protein sequence ID" value="QMW22205.1"/>
    <property type="molecule type" value="Genomic_DNA"/>
</dbReference>
<comment type="similarity">
    <text evidence="1">Belongs to the 4-hydroxybenzoyl-CoA thioesterase family.</text>
</comment>